<proteinExistence type="predicted"/>
<organism evidence="1 2">
    <name type="scientific">Oesophagostomum dentatum</name>
    <name type="common">Nodular worm</name>
    <dbReference type="NCBI Taxonomy" id="61180"/>
    <lineage>
        <taxon>Eukaryota</taxon>
        <taxon>Metazoa</taxon>
        <taxon>Ecdysozoa</taxon>
        <taxon>Nematoda</taxon>
        <taxon>Chromadorea</taxon>
        <taxon>Rhabditida</taxon>
        <taxon>Rhabditina</taxon>
        <taxon>Rhabditomorpha</taxon>
        <taxon>Strongyloidea</taxon>
        <taxon>Strongylidae</taxon>
        <taxon>Oesophagostomum</taxon>
    </lineage>
</organism>
<sequence>MQHGKIRCPMGRTSTIICTVSPTEDESFHT</sequence>
<keyword evidence="2" id="KW-1185">Reference proteome</keyword>
<accession>A0A0B1TJX8</accession>
<dbReference type="EMBL" id="KN549761">
    <property type="protein sequence ID" value="KHJ96107.1"/>
    <property type="molecule type" value="Genomic_DNA"/>
</dbReference>
<gene>
    <name evidence="1" type="ORF">OESDEN_03933</name>
</gene>
<dbReference type="AlphaFoldDB" id="A0A0B1TJX8"/>
<dbReference type="Proteomes" id="UP000053660">
    <property type="component" value="Unassembled WGS sequence"/>
</dbReference>
<evidence type="ECO:0000313" key="1">
    <source>
        <dbReference type="EMBL" id="KHJ96107.1"/>
    </source>
</evidence>
<evidence type="ECO:0000313" key="2">
    <source>
        <dbReference type="Proteomes" id="UP000053660"/>
    </source>
</evidence>
<name>A0A0B1TJX8_OESDE</name>
<protein>
    <submittedName>
        <fullName evidence="1">Uncharacterized protein</fullName>
    </submittedName>
</protein>
<reference evidence="1 2" key="1">
    <citation type="submission" date="2014-03" db="EMBL/GenBank/DDBJ databases">
        <title>Draft genome of the hookworm Oesophagostomum dentatum.</title>
        <authorList>
            <person name="Mitreva M."/>
        </authorList>
    </citation>
    <scope>NUCLEOTIDE SEQUENCE [LARGE SCALE GENOMIC DNA]</scope>
    <source>
        <strain evidence="1 2">OD-Hann</strain>
    </source>
</reference>